<feature type="compositionally biased region" description="Pro residues" evidence="7">
    <location>
        <begin position="448"/>
        <end position="465"/>
    </location>
</feature>
<dbReference type="Gene3D" id="3.30.160.60">
    <property type="entry name" value="Classic Zinc Finger"/>
    <property type="match status" value="3"/>
</dbReference>
<dbReference type="GO" id="GO:0035855">
    <property type="term" value="P:megakaryocyte development"/>
    <property type="evidence" value="ECO:0007669"/>
    <property type="project" value="Ensembl"/>
</dbReference>
<dbReference type="GO" id="GO:0045600">
    <property type="term" value="P:positive regulation of fat cell differentiation"/>
    <property type="evidence" value="ECO:0007669"/>
    <property type="project" value="Ensembl"/>
</dbReference>
<name>A0A2K5VZ47_MACFA</name>
<evidence type="ECO:0000313" key="9">
    <source>
        <dbReference type="Ensembl" id="ENSMFAP00000030060.2"/>
    </source>
</evidence>
<dbReference type="GO" id="GO:0006915">
    <property type="term" value="P:apoptotic process"/>
    <property type="evidence" value="ECO:0007669"/>
    <property type="project" value="Ensembl"/>
</dbReference>
<evidence type="ECO:0000313" key="10">
    <source>
        <dbReference type="Proteomes" id="UP000233100"/>
    </source>
</evidence>
<evidence type="ECO:0000256" key="4">
    <source>
        <dbReference type="ARBA" id="ARBA00022771"/>
    </source>
</evidence>
<feature type="region of interest" description="Disordered" evidence="7">
    <location>
        <begin position="365"/>
        <end position="465"/>
    </location>
</feature>
<dbReference type="PANTHER" id="PTHR23067">
    <property type="entry name" value="DOUBLE-STRANDED RNA-BINDING ZINC FINGER PROTEIN"/>
    <property type="match status" value="1"/>
</dbReference>
<feature type="compositionally biased region" description="Basic and acidic residues" evidence="7">
    <location>
        <begin position="103"/>
        <end position="121"/>
    </location>
</feature>
<dbReference type="GO" id="GO:0030425">
    <property type="term" value="C:dendrite"/>
    <property type="evidence" value="ECO:0007669"/>
    <property type="project" value="Ensembl"/>
</dbReference>
<gene>
    <name evidence="9" type="primary">ZNF385A</name>
</gene>
<organism evidence="9 10">
    <name type="scientific">Macaca fascicularis</name>
    <name type="common">Crab-eating macaque</name>
    <name type="synonym">Cynomolgus monkey</name>
    <dbReference type="NCBI Taxonomy" id="9541"/>
    <lineage>
        <taxon>Eukaryota</taxon>
        <taxon>Metazoa</taxon>
        <taxon>Chordata</taxon>
        <taxon>Craniata</taxon>
        <taxon>Vertebrata</taxon>
        <taxon>Euteleostomi</taxon>
        <taxon>Mammalia</taxon>
        <taxon>Eutheria</taxon>
        <taxon>Euarchontoglires</taxon>
        <taxon>Primates</taxon>
        <taxon>Haplorrhini</taxon>
        <taxon>Catarrhini</taxon>
        <taxon>Cercopithecidae</taxon>
        <taxon>Cercopithecinae</taxon>
        <taxon>Macaca</taxon>
    </lineage>
</organism>
<feature type="domain" description="C2H2-type" evidence="8">
    <location>
        <begin position="263"/>
        <end position="285"/>
    </location>
</feature>
<dbReference type="PANTHER" id="PTHR23067:SF13">
    <property type="entry name" value="ZINC FINGER PROTEIN 385A"/>
    <property type="match status" value="1"/>
</dbReference>
<dbReference type="Bgee" id="ENSMFAG00000042192">
    <property type="expression patterns" value="Expressed in frontal cortex and 4 other cell types or tissues"/>
</dbReference>
<dbReference type="Ensembl" id="ENSMFAT00000004265.2">
    <property type="protein sequence ID" value="ENSMFAP00000030060.2"/>
    <property type="gene ID" value="ENSMFAG00000042192.2"/>
</dbReference>
<dbReference type="GO" id="GO:0007626">
    <property type="term" value="P:locomotory behavior"/>
    <property type="evidence" value="ECO:0007669"/>
    <property type="project" value="Ensembl"/>
</dbReference>
<dbReference type="AlphaFoldDB" id="A0A2K5VZ47"/>
<dbReference type="GO" id="GO:0007611">
    <property type="term" value="P:learning or memory"/>
    <property type="evidence" value="ECO:0007669"/>
    <property type="project" value="Ensembl"/>
</dbReference>
<dbReference type="GO" id="GO:0005654">
    <property type="term" value="C:nucleoplasm"/>
    <property type="evidence" value="ECO:0007669"/>
    <property type="project" value="Ensembl"/>
</dbReference>
<feature type="compositionally biased region" description="Polar residues" evidence="7">
    <location>
        <begin position="399"/>
        <end position="414"/>
    </location>
</feature>
<feature type="domain" description="C2H2-type" evidence="8">
    <location>
        <begin position="76"/>
        <end position="98"/>
    </location>
</feature>
<dbReference type="GO" id="GO:2000765">
    <property type="term" value="P:regulation of cytoplasmic translation"/>
    <property type="evidence" value="ECO:0007669"/>
    <property type="project" value="Ensembl"/>
</dbReference>
<dbReference type="SMART" id="SM00451">
    <property type="entry name" value="ZnF_U1"/>
    <property type="match status" value="3"/>
</dbReference>
<feature type="compositionally biased region" description="Low complexity" evidence="7">
    <location>
        <begin position="427"/>
        <end position="446"/>
    </location>
</feature>
<dbReference type="SUPFAM" id="SSF57667">
    <property type="entry name" value="beta-beta-alpha zinc fingers"/>
    <property type="match status" value="3"/>
</dbReference>
<keyword evidence="10" id="KW-1185">Reference proteome</keyword>
<dbReference type="GO" id="GO:0043517">
    <property type="term" value="P:positive regulation of DNA damage response, signal transduction by p53 class mediator"/>
    <property type="evidence" value="ECO:0007669"/>
    <property type="project" value="Ensembl"/>
</dbReference>
<dbReference type="GO" id="GO:0043025">
    <property type="term" value="C:neuronal cell body"/>
    <property type="evidence" value="ECO:0007669"/>
    <property type="project" value="Ensembl"/>
</dbReference>
<dbReference type="GO" id="GO:0030220">
    <property type="term" value="P:platelet formation"/>
    <property type="evidence" value="ECO:0007669"/>
    <property type="project" value="Ensembl"/>
</dbReference>
<dbReference type="GO" id="GO:0010609">
    <property type="term" value="P:mRNA localization resulting in post-transcriptional regulation of gene expression"/>
    <property type="evidence" value="ECO:0007669"/>
    <property type="project" value="Ensembl"/>
</dbReference>
<dbReference type="GO" id="GO:0070889">
    <property type="term" value="P:platelet alpha granule organization"/>
    <property type="evidence" value="ECO:0007669"/>
    <property type="project" value="Ensembl"/>
</dbReference>
<dbReference type="Proteomes" id="UP000233100">
    <property type="component" value="Chromosome 11"/>
</dbReference>
<keyword evidence="6" id="KW-0539">Nucleus</keyword>
<dbReference type="InterPro" id="IPR036236">
    <property type="entry name" value="Znf_C2H2_sf"/>
</dbReference>
<dbReference type="GO" id="GO:0008270">
    <property type="term" value="F:zinc ion binding"/>
    <property type="evidence" value="ECO:0007669"/>
    <property type="project" value="UniProtKB-KW"/>
</dbReference>
<dbReference type="PROSITE" id="PS00028">
    <property type="entry name" value="ZINC_FINGER_C2H2_1"/>
    <property type="match status" value="2"/>
</dbReference>
<dbReference type="InterPro" id="IPR051845">
    <property type="entry name" value="Znf385"/>
</dbReference>
<keyword evidence="2" id="KW-0479">Metal-binding</keyword>
<dbReference type="GeneTree" id="ENSGT00940000160876"/>
<evidence type="ECO:0000256" key="3">
    <source>
        <dbReference type="ARBA" id="ARBA00022737"/>
    </source>
</evidence>
<dbReference type="GO" id="GO:0007599">
    <property type="term" value="P:hemostasis"/>
    <property type="evidence" value="ECO:0007669"/>
    <property type="project" value="Ensembl"/>
</dbReference>
<feature type="region of interest" description="Disordered" evidence="7">
    <location>
        <begin position="92"/>
        <end position="193"/>
    </location>
</feature>
<evidence type="ECO:0000256" key="7">
    <source>
        <dbReference type="SAM" id="MobiDB-lite"/>
    </source>
</evidence>
<proteinExistence type="predicted"/>
<evidence type="ECO:0000256" key="1">
    <source>
        <dbReference type="ARBA" id="ARBA00004123"/>
    </source>
</evidence>
<dbReference type="FunFam" id="3.30.160.60:FF:000276">
    <property type="entry name" value="zinc finger protein 385A isoform X3"/>
    <property type="match status" value="1"/>
</dbReference>
<dbReference type="GO" id="GO:0003730">
    <property type="term" value="F:mRNA 3'-UTR binding"/>
    <property type="evidence" value="ECO:0007669"/>
    <property type="project" value="Ensembl"/>
</dbReference>
<dbReference type="GO" id="GO:0000785">
    <property type="term" value="C:chromatin"/>
    <property type="evidence" value="ECO:0007669"/>
    <property type="project" value="Ensembl"/>
</dbReference>
<dbReference type="GO" id="GO:0002039">
    <property type="term" value="F:p53 binding"/>
    <property type="evidence" value="ECO:0007669"/>
    <property type="project" value="Ensembl"/>
</dbReference>
<dbReference type="InterPro" id="IPR003604">
    <property type="entry name" value="Matrin/U1-like-C_Znf_C2H2"/>
</dbReference>
<dbReference type="VEuPathDB" id="HostDB:ENSMFAG00000042192"/>
<dbReference type="InterPro" id="IPR013087">
    <property type="entry name" value="Znf_C2H2_type"/>
</dbReference>
<protein>
    <submittedName>
        <fullName evidence="9">Zinc finger protein 385A</fullName>
    </submittedName>
</protein>
<reference evidence="9" key="2">
    <citation type="submission" date="2025-08" db="UniProtKB">
        <authorList>
            <consortium name="Ensembl"/>
        </authorList>
    </citation>
    <scope>IDENTIFICATION</scope>
</reference>
<evidence type="ECO:0000256" key="5">
    <source>
        <dbReference type="ARBA" id="ARBA00022833"/>
    </source>
</evidence>
<dbReference type="GO" id="GO:0005829">
    <property type="term" value="C:cytosol"/>
    <property type="evidence" value="ECO:0007669"/>
    <property type="project" value="Ensembl"/>
</dbReference>
<evidence type="ECO:0000256" key="6">
    <source>
        <dbReference type="ARBA" id="ARBA00023242"/>
    </source>
</evidence>
<reference evidence="9" key="3">
    <citation type="submission" date="2025-09" db="UniProtKB">
        <authorList>
            <consortium name="Ensembl"/>
        </authorList>
    </citation>
    <scope>IDENTIFICATION</scope>
</reference>
<evidence type="ECO:0000259" key="8">
    <source>
        <dbReference type="PROSITE" id="PS00028"/>
    </source>
</evidence>
<dbReference type="FunFam" id="3.30.160.60:FF:000121">
    <property type="entry name" value="zinc finger protein 385B isoform X1"/>
    <property type="match status" value="1"/>
</dbReference>
<dbReference type="GO" id="GO:1902166">
    <property type="term" value="P:negative regulation of intrinsic apoptotic signaling pathway in response to DNA damage by p53 class mediator"/>
    <property type="evidence" value="ECO:0007669"/>
    <property type="project" value="Ensembl"/>
</dbReference>
<keyword evidence="4" id="KW-0863">Zinc-finger</keyword>
<dbReference type="SMART" id="SM00355">
    <property type="entry name" value="ZnF_C2H2"/>
    <property type="match status" value="3"/>
</dbReference>
<accession>A0A2K5VZ47</accession>
<feature type="region of interest" description="Disordered" evidence="7">
    <location>
        <begin position="279"/>
        <end position="309"/>
    </location>
</feature>
<dbReference type="GO" id="GO:0006974">
    <property type="term" value="P:DNA damage response"/>
    <property type="evidence" value="ECO:0007669"/>
    <property type="project" value="Ensembl"/>
</dbReference>
<comment type="subcellular location">
    <subcellularLocation>
        <location evidence="1">Nucleus</location>
    </subcellularLocation>
</comment>
<keyword evidence="3" id="KW-0677">Repeat</keyword>
<reference evidence="9 10" key="1">
    <citation type="submission" date="2013-03" db="EMBL/GenBank/DDBJ databases">
        <authorList>
            <person name="Warren W."/>
            <person name="Wilson R.K."/>
        </authorList>
    </citation>
    <scope>NUCLEOTIDE SEQUENCE</scope>
</reference>
<sequence>MILGSLSRAGPLPLLRQPPIMQPPLDLKQILPFPLEPAPTLGLFSNYSTMDPVQKAVLSHTFGGPLLKTKRPVISCNVCQIRFNSQSQAEAHYKGNRHARRVKGIEAAKTRGREPGIREPGDPAPPGSTPTNGDGVAPRPVSMENGLGPAPGSPEKQPGSPSPPSIPETGQGVTKGEGGTPAPASLPGGSKEEEEKAKRLLYCALCKVAVNSLSQLEAHNKGTKHKTILEARSGLGPIKAYPRLGPPTPGEPEAPAQDRTFHCEICNVKVNSEVQLKQHISSRRHRDGVAGKPNPLLSRHKKSRGAGELAVRPGCWGIRQWEGAGGEERGTRALPRERRGLQDRWVTSLFLHLSPASGHADFLQGAAQVPGGRPSPQPPGGGCSDGSGSRLAAVPAPGSSRTSSPGTADHSPSASPGPRTHPNCARTHPLLPLLTSTLNPSHSTPHLQPGPRPPGSQPASPPGTP</sequence>
<dbReference type="FunFam" id="3.30.160.60:FF:000293">
    <property type="entry name" value="zinc finger protein 385B isoform X3"/>
    <property type="match status" value="1"/>
</dbReference>
<dbReference type="Pfam" id="PF12874">
    <property type="entry name" value="zf-met"/>
    <property type="match status" value="3"/>
</dbReference>
<keyword evidence="5" id="KW-0862">Zinc</keyword>
<evidence type="ECO:0000256" key="2">
    <source>
        <dbReference type="ARBA" id="ARBA00022723"/>
    </source>
</evidence>